<dbReference type="EMBL" id="AFQF01001155">
    <property type="protein sequence ID" value="EGU86134.1"/>
    <property type="molecule type" value="Genomic_DNA"/>
</dbReference>
<feature type="chain" id="PRO_5003389260" evidence="1">
    <location>
        <begin position="18"/>
        <end position="148"/>
    </location>
</feature>
<gene>
    <name evidence="2" type="ORF">FOXB_03348</name>
</gene>
<dbReference type="PaxDb" id="5507-FOXG_12959P0"/>
<comment type="caution">
    <text evidence="2">The sequence shown here is derived from an EMBL/GenBank/DDBJ whole genome shotgun (WGS) entry which is preliminary data.</text>
</comment>
<feature type="signal peptide" evidence="1">
    <location>
        <begin position="1"/>
        <end position="17"/>
    </location>
</feature>
<organism evidence="2">
    <name type="scientific">Fusarium oxysporum (strain Fo5176)</name>
    <name type="common">Fusarium vascular wilt</name>
    <dbReference type="NCBI Taxonomy" id="660025"/>
    <lineage>
        <taxon>Eukaryota</taxon>
        <taxon>Fungi</taxon>
        <taxon>Dikarya</taxon>
        <taxon>Ascomycota</taxon>
        <taxon>Pezizomycotina</taxon>
        <taxon>Sordariomycetes</taxon>
        <taxon>Hypocreomycetidae</taxon>
        <taxon>Hypocreales</taxon>
        <taxon>Nectriaceae</taxon>
        <taxon>Fusarium</taxon>
        <taxon>Fusarium oxysporum species complex</taxon>
    </lineage>
</organism>
<dbReference type="OrthoDB" id="3873024at2759"/>
<proteinExistence type="predicted"/>
<evidence type="ECO:0000313" key="2">
    <source>
        <dbReference type="EMBL" id="EGU86134.1"/>
    </source>
</evidence>
<keyword evidence="1" id="KW-0732">Signal</keyword>
<sequence length="148" mass="16745">MFAKIFSAFLLITAVTAKLHDNCACHNGDSYNWRLTAAACTEYNDEGYEWGGATYNETSGRCVQATTEDKIAGDQWEDACRKIAEEGYDCADGEGKCYANPKKDGGHSILRMQERSYFMTAPYQARDRHIMSESWPVEDRTIRLMEEA</sequence>
<protein>
    <submittedName>
        <fullName evidence="2">Uncharacterized protein</fullName>
    </submittedName>
</protein>
<accession>F9FAC2</accession>
<evidence type="ECO:0000256" key="1">
    <source>
        <dbReference type="SAM" id="SignalP"/>
    </source>
</evidence>
<reference evidence="2" key="1">
    <citation type="journal article" date="2012" name="Mol. Plant Microbe Interact.">
        <title>A highly conserved effector in Fusarium oxysporum is required for full virulence on Arabidopsis.</title>
        <authorList>
            <person name="Thatcher L.F."/>
            <person name="Gardiner D.M."/>
            <person name="Kazan K."/>
            <person name="Manners J."/>
        </authorList>
    </citation>
    <scope>NUCLEOTIDE SEQUENCE [LARGE SCALE GENOMIC DNA]</scope>
    <source>
        <strain evidence="2">Fo5176</strain>
    </source>
</reference>
<name>F9FAC2_FUSOF</name>
<dbReference type="AlphaFoldDB" id="F9FAC2"/>